<dbReference type="EMBL" id="LWUJ01000010">
    <property type="protein sequence ID" value="OAL10760.1"/>
    <property type="molecule type" value="Genomic_DNA"/>
</dbReference>
<reference evidence="2" key="1">
    <citation type="submission" date="2016-04" db="EMBL/GenBank/DDBJ databases">
        <authorList>
            <person name="Quiroz-Castaneda R.E."/>
            <person name="Martinez-Ocampo F."/>
        </authorList>
    </citation>
    <scope>NUCLEOTIDE SEQUENCE [LARGE SCALE GENOMIC DNA]</scope>
    <source>
        <strain evidence="2">INIFAP01</strain>
    </source>
</reference>
<dbReference type="AlphaFoldDB" id="A0A1A9QGB1"/>
<evidence type="ECO:0000313" key="1">
    <source>
        <dbReference type="EMBL" id="OAL10760.1"/>
    </source>
</evidence>
<name>A0A1A9QGB1_9MOLU</name>
<sequence length="278" mass="32797">MFNIQNYTLKIEPYYYQLKVTGKYEVVTDTPLNTKALFTKYRLPNQEINKIYLIKSNSKCSTKYNNQTCQVYESTTYINQAGDSYFKREIQNYEAIPISITFDIDTTNSYVWPSLIDEINRYSINTFFNYKNSIYVERESYEDSYKTLKIPTNITINKNNTYYDYEYVSLLLPKNKISFGIKHKKDLKIENLIAKVNDQDIKLNTRFTNGWLNYYANSNENQGILKSKFLLFLKNQAVSINLTNNFTRSNHTNETTELIINSTSNTHPITYSHNYIDL</sequence>
<dbReference type="Proteomes" id="UP000077623">
    <property type="component" value="Unassembled WGS sequence"/>
</dbReference>
<gene>
    <name evidence="1" type="ORF">A6V39_01715</name>
</gene>
<dbReference type="RefSeq" id="WP_187149994.1">
    <property type="nucleotide sequence ID" value="NZ_LWUJ01000010.1"/>
</dbReference>
<comment type="caution">
    <text evidence="1">The sequence shown here is derived from an EMBL/GenBank/DDBJ whole genome shotgun (WGS) entry which is preliminary data.</text>
</comment>
<accession>A0A1A9QGB1</accession>
<proteinExistence type="predicted"/>
<dbReference type="STRING" id="432608.A6V39_01715"/>
<protein>
    <submittedName>
        <fullName evidence="1">Uncharacterized protein</fullName>
    </submittedName>
</protein>
<organism evidence="1 2">
    <name type="scientific">Candidatus Mycoplasma haematobovis</name>
    <dbReference type="NCBI Taxonomy" id="432608"/>
    <lineage>
        <taxon>Bacteria</taxon>
        <taxon>Bacillati</taxon>
        <taxon>Mycoplasmatota</taxon>
        <taxon>Mollicutes</taxon>
        <taxon>Mycoplasmataceae</taxon>
        <taxon>Mycoplasma</taxon>
    </lineage>
</organism>
<evidence type="ECO:0000313" key="2">
    <source>
        <dbReference type="Proteomes" id="UP000077623"/>
    </source>
</evidence>
<keyword evidence="2" id="KW-1185">Reference proteome</keyword>